<evidence type="ECO:0000313" key="1">
    <source>
        <dbReference type="EnsemblPlants" id="ONIVA06G24520.1"/>
    </source>
</evidence>
<evidence type="ECO:0000313" key="2">
    <source>
        <dbReference type="Proteomes" id="UP000006591"/>
    </source>
</evidence>
<dbReference type="AlphaFoldDB" id="A0A0E0HTD5"/>
<accession>A0A0E0HTD5</accession>
<keyword evidence="2" id="KW-1185">Reference proteome</keyword>
<organism evidence="1">
    <name type="scientific">Oryza nivara</name>
    <name type="common">Indian wild rice</name>
    <name type="synonym">Oryza sativa f. spontanea</name>
    <dbReference type="NCBI Taxonomy" id="4536"/>
    <lineage>
        <taxon>Eukaryota</taxon>
        <taxon>Viridiplantae</taxon>
        <taxon>Streptophyta</taxon>
        <taxon>Embryophyta</taxon>
        <taxon>Tracheophyta</taxon>
        <taxon>Spermatophyta</taxon>
        <taxon>Magnoliopsida</taxon>
        <taxon>Liliopsida</taxon>
        <taxon>Poales</taxon>
        <taxon>Poaceae</taxon>
        <taxon>BOP clade</taxon>
        <taxon>Oryzoideae</taxon>
        <taxon>Oryzeae</taxon>
        <taxon>Oryzinae</taxon>
        <taxon>Oryza</taxon>
    </lineage>
</organism>
<proteinExistence type="predicted"/>
<dbReference type="HOGENOM" id="CLU_2053362_0_0_1"/>
<reference evidence="1" key="2">
    <citation type="submission" date="2018-04" db="EMBL/GenBank/DDBJ databases">
        <title>OnivRS2 (Oryza nivara Reference Sequence Version 2).</title>
        <authorList>
            <person name="Zhang J."/>
            <person name="Kudrna D."/>
            <person name="Lee S."/>
            <person name="Talag J."/>
            <person name="Rajasekar S."/>
            <person name="Welchert J."/>
            <person name="Hsing Y.-I."/>
            <person name="Wing R.A."/>
        </authorList>
    </citation>
    <scope>NUCLEOTIDE SEQUENCE [LARGE SCALE GENOMIC DNA]</scope>
    <source>
        <strain evidence="1">SL10</strain>
    </source>
</reference>
<reference evidence="1" key="1">
    <citation type="submission" date="2015-04" db="UniProtKB">
        <authorList>
            <consortium name="EnsemblPlants"/>
        </authorList>
    </citation>
    <scope>IDENTIFICATION</scope>
    <source>
        <strain evidence="1">SL10</strain>
    </source>
</reference>
<protein>
    <submittedName>
        <fullName evidence="1">Uncharacterized protein</fullName>
    </submittedName>
</protein>
<dbReference type="Proteomes" id="UP000006591">
    <property type="component" value="Chromosome 6"/>
</dbReference>
<dbReference type="EnsemblPlants" id="ONIVA06G24520.1">
    <property type="protein sequence ID" value="ONIVA06G24520.1"/>
    <property type="gene ID" value="ONIVA06G24520"/>
</dbReference>
<name>A0A0E0HTD5_ORYNI</name>
<sequence>MKGWKQGISACCGCMTQMHMSLLVGNDGVQVEVMIDCLIWGLRHSIQGCPMPCPHIHSQLVELSPSPPLPSLQYSICLLMCCIKMPLIYLEAIINEDPTKGQNMRWLESWLGLHSEARERL</sequence>
<dbReference type="Gramene" id="ONIVA06G24520.1">
    <property type="protein sequence ID" value="ONIVA06G24520.1"/>
    <property type="gene ID" value="ONIVA06G24520"/>
</dbReference>